<evidence type="ECO:0000313" key="3">
    <source>
        <dbReference type="EMBL" id="GIJ63176.1"/>
    </source>
</evidence>
<dbReference type="PANTHER" id="PTHR43818">
    <property type="entry name" value="BCDNA.GH03377"/>
    <property type="match status" value="1"/>
</dbReference>
<dbReference type="RefSeq" id="WP_204009247.1">
    <property type="nucleotide sequence ID" value="NZ_BOPG01000089.1"/>
</dbReference>
<name>A0A8J4E689_9ACTN</name>
<sequence length="173" mass="17976">MTARFRAGIVGAGFMGTVHAHAVRAVGGVVSRVAGRTLDEAEQAAARMGAERPAASIDDLVAADDVDAVHICIPNKTHLPLAEAVLRAGRHVVCEKPLATDPDDARRLTEAAADAGAQGYHDSFTAFVSDVYAAVAGHKPEGLPTFADGLRAAVLTQAVVDSTRDETWVEVPA</sequence>
<keyword evidence="1" id="KW-0560">Oxidoreductase</keyword>
<proteinExistence type="predicted"/>
<organism evidence="3 4">
    <name type="scientific">Virgisporangium aurantiacum</name>
    <dbReference type="NCBI Taxonomy" id="175570"/>
    <lineage>
        <taxon>Bacteria</taxon>
        <taxon>Bacillati</taxon>
        <taxon>Actinomycetota</taxon>
        <taxon>Actinomycetes</taxon>
        <taxon>Micromonosporales</taxon>
        <taxon>Micromonosporaceae</taxon>
        <taxon>Virgisporangium</taxon>
    </lineage>
</organism>
<dbReference type="AlphaFoldDB" id="A0A8J4E689"/>
<comment type="caution">
    <text evidence="3">The sequence shown here is derived from an EMBL/GenBank/DDBJ whole genome shotgun (WGS) entry which is preliminary data.</text>
</comment>
<gene>
    <name evidence="3" type="ORF">Vau01_106920</name>
</gene>
<accession>A0A8J4E689</accession>
<evidence type="ECO:0000313" key="4">
    <source>
        <dbReference type="Proteomes" id="UP000612585"/>
    </source>
</evidence>
<dbReference type="Gene3D" id="3.40.50.720">
    <property type="entry name" value="NAD(P)-binding Rossmann-like Domain"/>
    <property type="match status" value="1"/>
</dbReference>
<dbReference type="PANTHER" id="PTHR43818:SF11">
    <property type="entry name" value="BCDNA.GH03377"/>
    <property type="match status" value="1"/>
</dbReference>
<dbReference type="EMBL" id="BOPG01000089">
    <property type="protein sequence ID" value="GIJ63176.1"/>
    <property type="molecule type" value="Genomic_DNA"/>
</dbReference>
<evidence type="ECO:0000259" key="2">
    <source>
        <dbReference type="Pfam" id="PF01408"/>
    </source>
</evidence>
<dbReference type="Proteomes" id="UP000612585">
    <property type="component" value="Unassembled WGS sequence"/>
</dbReference>
<feature type="domain" description="Gfo/Idh/MocA-like oxidoreductase N-terminal" evidence="2">
    <location>
        <begin position="5"/>
        <end position="118"/>
    </location>
</feature>
<dbReference type="Pfam" id="PF01408">
    <property type="entry name" value="GFO_IDH_MocA"/>
    <property type="match status" value="1"/>
</dbReference>
<protein>
    <recommendedName>
        <fullName evidence="2">Gfo/Idh/MocA-like oxidoreductase N-terminal domain-containing protein</fullName>
    </recommendedName>
</protein>
<dbReference type="GO" id="GO:0000166">
    <property type="term" value="F:nucleotide binding"/>
    <property type="evidence" value="ECO:0007669"/>
    <property type="project" value="InterPro"/>
</dbReference>
<dbReference type="InterPro" id="IPR050463">
    <property type="entry name" value="Gfo/Idh/MocA_oxidrdct_glycsds"/>
</dbReference>
<reference evidence="3" key="1">
    <citation type="submission" date="2021-01" db="EMBL/GenBank/DDBJ databases">
        <title>Whole genome shotgun sequence of Virgisporangium aurantiacum NBRC 16421.</title>
        <authorList>
            <person name="Komaki H."/>
            <person name="Tamura T."/>
        </authorList>
    </citation>
    <scope>NUCLEOTIDE SEQUENCE</scope>
    <source>
        <strain evidence="3">NBRC 16421</strain>
    </source>
</reference>
<dbReference type="GO" id="GO:0016491">
    <property type="term" value="F:oxidoreductase activity"/>
    <property type="evidence" value="ECO:0007669"/>
    <property type="project" value="UniProtKB-KW"/>
</dbReference>
<dbReference type="SUPFAM" id="SSF51735">
    <property type="entry name" value="NAD(P)-binding Rossmann-fold domains"/>
    <property type="match status" value="1"/>
</dbReference>
<dbReference type="InterPro" id="IPR036291">
    <property type="entry name" value="NAD(P)-bd_dom_sf"/>
</dbReference>
<evidence type="ECO:0000256" key="1">
    <source>
        <dbReference type="ARBA" id="ARBA00023002"/>
    </source>
</evidence>
<dbReference type="InterPro" id="IPR000683">
    <property type="entry name" value="Gfo/Idh/MocA-like_OxRdtase_N"/>
</dbReference>
<keyword evidence="4" id="KW-1185">Reference proteome</keyword>